<dbReference type="GO" id="GO:0005634">
    <property type="term" value="C:nucleus"/>
    <property type="evidence" value="ECO:0007669"/>
    <property type="project" value="TreeGrafter"/>
</dbReference>
<dbReference type="GO" id="GO:0046970">
    <property type="term" value="F:histone H4K16 deacetylase activity, NAD-dependent"/>
    <property type="evidence" value="ECO:0007669"/>
    <property type="project" value="TreeGrafter"/>
</dbReference>
<sequence>MASSTSNSSGPSASATNALDNGLLEKQPSCAGGPAMCPLSANDILALQVQAFIDASEDVDMPPEVAADLMSAIPSQNDNSEVFGAPEGVEFGDEGDEEAENGEVESVELEMSALFDVGQQAEESWTKREIKQILHHLKERGTHSFTMEYVHRRNIPIYRLLLAFGIGLCPELQMKQPATMMYFLQVAMSNQLRMRDKLPQYNTIADAIQLIRQSQRIVILTGAGISVSCGIPDFRSRNGLYASLKDKGEYVLDDPQQMFDINYFREHPSAIYPANFVPSPCHRFIKLIEDQGKNYTQNIDTLETLAGVQRVLQCHGSFATASCLLCRRRVPGLEIETDILRQKVPLCTVCNAPSSSTISAKKVRGKKKKKKVNEWDSDVEDESDGPDFPPGIMKPDITFFGEKLTDEFDHYLAEDRDKVDLLLVIGTSLNVSPVAEILSHLPHSIPQILINKTPIRHINPDIVLLGNADEIVEYLCTELAWTLPPPTPPSNSNPILTLVPSPRGNSNLKRRSTPDLQGSKPPEGVGDSHVWLFDGAEGGRWLEEFRRQLPVTSSGPLNADSSAPRASASSLAPPATGNGTSVGDTDLREAKKARVV</sequence>
<keyword evidence="13" id="KW-1185">Reference proteome</keyword>
<dbReference type="AlphaFoldDB" id="A0A0C9XS58"/>
<reference evidence="12 13" key="1">
    <citation type="submission" date="2014-04" db="EMBL/GenBank/DDBJ databases">
        <authorList>
            <consortium name="DOE Joint Genome Institute"/>
            <person name="Kuo A."/>
            <person name="Kohler A."/>
            <person name="Nagy L.G."/>
            <person name="Floudas D."/>
            <person name="Copeland A."/>
            <person name="Barry K.W."/>
            <person name="Cichocki N."/>
            <person name="Veneault-Fourrey C."/>
            <person name="LaButti K."/>
            <person name="Lindquist E.A."/>
            <person name="Lipzen A."/>
            <person name="Lundell T."/>
            <person name="Morin E."/>
            <person name="Murat C."/>
            <person name="Sun H."/>
            <person name="Tunlid A."/>
            <person name="Henrissat B."/>
            <person name="Grigoriev I.V."/>
            <person name="Hibbett D.S."/>
            <person name="Martin F."/>
            <person name="Nordberg H.P."/>
            <person name="Cantor M.N."/>
            <person name="Hua S.X."/>
        </authorList>
    </citation>
    <scope>NUCLEOTIDE SEQUENCE [LARGE SCALE GENOMIC DNA]</scope>
    <source>
        <strain evidence="12 13">LaAM-08-1</strain>
    </source>
</reference>
<dbReference type="EMBL" id="KN838545">
    <property type="protein sequence ID" value="KIK07826.1"/>
    <property type="molecule type" value="Genomic_DNA"/>
</dbReference>
<feature type="binding site" evidence="9">
    <location>
        <position position="347"/>
    </location>
    <ligand>
        <name>Zn(2+)</name>
        <dbReference type="ChEBI" id="CHEBI:29105"/>
    </ligand>
</feature>
<feature type="region of interest" description="Disordered" evidence="10">
    <location>
        <begin position="551"/>
        <end position="596"/>
    </location>
</feature>
<dbReference type="GO" id="GO:0070403">
    <property type="term" value="F:NAD+ binding"/>
    <property type="evidence" value="ECO:0007669"/>
    <property type="project" value="InterPro"/>
</dbReference>
<comment type="subcellular location">
    <subcellularLocation>
        <location evidence="2">Mitochondrion</location>
    </subcellularLocation>
</comment>
<evidence type="ECO:0000313" key="13">
    <source>
        <dbReference type="Proteomes" id="UP000054477"/>
    </source>
</evidence>
<feature type="compositionally biased region" description="Polar residues" evidence="10">
    <location>
        <begin position="551"/>
        <end position="560"/>
    </location>
</feature>
<dbReference type="Pfam" id="PF02146">
    <property type="entry name" value="SIR2"/>
    <property type="match status" value="1"/>
</dbReference>
<comment type="cofactor">
    <cofactor evidence="1">
        <name>Zn(2+)</name>
        <dbReference type="ChEBI" id="CHEBI:29105"/>
    </cofactor>
</comment>
<dbReference type="PANTHER" id="PTHR11085:SF9">
    <property type="entry name" value="NAD-DEPENDENT PROTEIN DEACETYLASE SIRTUIN-1"/>
    <property type="match status" value="1"/>
</dbReference>
<feature type="compositionally biased region" description="Low complexity" evidence="10">
    <location>
        <begin position="561"/>
        <end position="575"/>
    </location>
</feature>
<organism evidence="12 13">
    <name type="scientific">Laccaria amethystina LaAM-08-1</name>
    <dbReference type="NCBI Taxonomy" id="1095629"/>
    <lineage>
        <taxon>Eukaryota</taxon>
        <taxon>Fungi</taxon>
        <taxon>Dikarya</taxon>
        <taxon>Basidiomycota</taxon>
        <taxon>Agaricomycotina</taxon>
        <taxon>Agaricomycetes</taxon>
        <taxon>Agaricomycetidae</taxon>
        <taxon>Agaricales</taxon>
        <taxon>Agaricineae</taxon>
        <taxon>Hydnangiaceae</taxon>
        <taxon>Laccaria</taxon>
    </lineage>
</organism>
<evidence type="ECO:0000256" key="9">
    <source>
        <dbReference type="PROSITE-ProRule" id="PRU00236"/>
    </source>
</evidence>
<dbReference type="PANTHER" id="PTHR11085">
    <property type="entry name" value="NAD-DEPENDENT PROTEIN DEACYLASE SIRTUIN-5, MITOCHONDRIAL-RELATED"/>
    <property type="match status" value="1"/>
</dbReference>
<evidence type="ECO:0000256" key="7">
    <source>
        <dbReference type="ARBA" id="ARBA00023027"/>
    </source>
</evidence>
<dbReference type="InterPro" id="IPR026591">
    <property type="entry name" value="Sirtuin_cat_small_dom_sf"/>
</dbReference>
<dbReference type="STRING" id="1095629.A0A0C9XS58"/>
<keyword evidence="8" id="KW-0496">Mitochondrion</keyword>
<feature type="compositionally biased region" description="Basic and acidic residues" evidence="10">
    <location>
        <begin position="585"/>
        <end position="596"/>
    </location>
</feature>
<evidence type="ECO:0000259" key="11">
    <source>
        <dbReference type="PROSITE" id="PS50305"/>
    </source>
</evidence>
<evidence type="ECO:0000256" key="1">
    <source>
        <dbReference type="ARBA" id="ARBA00001947"/>
    </source>
</evidence>
<name>A0A0C9XS58_9AGAR</name>
<dbReference type="InterPro" id="IPR026590">
    <property type="entry name" value="Ssirtuin_cat_dom"/>
</dbReference>
<keyword evidence="4" id="KW-0808">Transferase</keyword>
<evidence type="ECO:0000256" key="4">
    <source>
        <dbReference type="ARBA" id="ARBA00022679"/>
    </source>
</evidence>
<feature type="compositionally biased region" description="Low complexity" evidence="10">
    <location>
        <begin position="1"/>
        <end position="18"/>
    </location>
</feature>
<feature type="binding site" evidence="9">
    <location>
        <position position="326"/>
    </location>
    <ligand>
        <name>Zn(2+)</name>
        <dbReference type="ChEBI" id="CHEBI:29105"/>
    </ligand>
</feature>
<dbReference type="PROSITE" id="PS50305">
    <property type="entry name" value="SIRTUIN"/>
    <property type="match status" value="1"/>
</dbReference>
<dbReference type="Gene3D" id="3.30.1600.10">
    <property type="entry name" value="SIR2/SIRT2 'Small Domain"/>
    <property type="match status" value="1"/>
</dbReference>
<dbReference type="Gene3D" id="3.40.50.1220">
    <property type="entry name" value="TPP-binding domain"/>
    <property type="match status" value="1"/>
</dbReference>
<feature type="domain" description="Deacetylase sirtuin-type" evidence="11">
    <location>
        <begin position="197"/>
        <end position="482"/>
    </location>
</feature>
<evidence type="ECO:0000256" key="10">
    <source>
        <dbReference type="SAM" id="MobiDB-lite"/>
    </source>
</evidence>
<dbReference type="SUPFAM" id="SSF52467">
    <property type="entry name" value="DHS-like NAD/FAD-binding domain"/>
    <property type="match status" value="1"/>
</dbReference>
<protein>
    <submittedName>
        <fullName evidence="12">Unplaced genomic scaffold K443scaffold_10, whole genome shotgun sequence</fullName>
    </submittedName>
</protein>
<feature type="region of interest" description="Disordered" evidence="10">
    <location>
        <begin position="1"/>
        <end position="32"/>
    </location>
</feature>
<dbReference type="HOGENOM" id="CLU_023643_5_2_1"/>
<dbReference type="OrthoDB" id="420264at2759"/>
<evidence type="ECO:0000256" key="8">
    <source>
        <dbReference type="ARBA" id="ARBA00023128"/>
    </source>
</evidence>
<evidence type="ECO:0000256" key="3">
    <source>
        <dbReference type="ARBA" id="ARBA00006924"/>
    </source>
</evidence>
<evidence type="ECO:0000256" key="5">
    <source>
        <dbReference type="ARBA" id="ARBA00022723"/>
    </source>
</evidence>
<dbReference type="InterPro" id="IPR029035">
    <property type="entry name" value="DHS-like_NAD/FAD-binding_dom"/>
</dbReference>
<evidence type="ECO:0000256" key="2">
    <source>
        <dbReference type="ARBA" id="ARBA00004173"/>
    </source>
</evidence>
<dbReference type="GO" id="GO:0046872">
    <property type="term" value="F:metal ion binding"/>
    <property type="evidence" value="ECO:0007669"/>
    <property type="project" value="UniProtKB-KW"/>
</dbReference>
<dbReference type="InterPro" id="IPR003000">
    <property type="entry name" value="Sirtuin"/>
</dbReference>
<evidence type="ECO:0000256" key="6">
    <source>
        <dbReference type="ARBA" id="ARBA00022833"/>
    </source>
</evidence>
<comment type="similarity">
    <text evidence="3">Belongs to the sirtuin family. Class I subfamily.</text>
</comment>
<gene>
    <name evidence="12" type="ORF">K443DRAFT_128922</name>
</gene>
<reference evidence="13" key="2">
    <citation type="submission" date="2015-01" db="EMBL/GenBank/DDBJ databases">
        <title>Evolutionary Origins and Diversification of the Mycorrhizal Mutualists.</title>
        <authorList>
            <consortium name="DOE Joint Genome Institute"/>
            <consortium name="Mycorrhizal Genomics Consortium"/>
            <person name="Kohler A."/>
            <person name="Kuo A."/>
            <person name="Nagy L.G."/>
            <person name="Floudas D."/>
            <person name="Copeland A."/>
            <person name="Barry K.W."/>
            <person name="Cichocki N."/>
            <person name="Veneault-Fourrey C."/>
            <person name="LaButti K."/>
            <person name="Lindquist E.A."/>
            <person name="Lipzen A."/>
            <person name="Lundell T."/>
            <person name="Morin E."/>
            <person name="Murat C."/>
            <person name="Riley R."/>
            <person name="Ohm R."/>
            <person name="Sun H."/>
            <person name="Tunlid A."/>
            <person name="Henrissat B."/>
            <person name="Grigoriev I.V."/>
            <person name="Hibbett D.S."/>
            <person name="Martin F."/>
        </authorList>
    </citation>
    <scope>NUCLEOTIDE SEQUENCE [LARGE SCALE GENOMIC DNA]</scope>
    <source>
        <strain evidence="13">LaAM-08-1</strain>
    </source>
</reference>
<keyword evidence="7" id="KW-0520">NAD</keyword>
<keyword evidence="6 9" id="KW-0862">Zinc</keyword>
<feature type="binding site" evidence="9">
    <location>
        <position position="323"/>
    </location>
    <ligand>
        <name>Zn(2+)</name>
        <dbReference type="ChEBI" id="CHEBI:29105"/>
    </ligand>
</feature>
<dbReference type="Proteomes" id="UP000054477">
    <property type="component" value="Unassembled WGS sequence"/>
</dbReference>
<feature type="active site" description="Proton acceptor" evidence="9">
    <location>
        <position position="315"/>
    </location>
</feature>
<accession>A0A0C9XS58</accession>
<evidence type="ECO:0000313" key="12">
    <source>
        <dbReference type="EMBL" id="KIK07826.1"/>
    </source>
</evidence>
<proteinExistence type="inferred from homology"/>
<feature type="region of interest" description="Disordered" evidence="10">
    <location>
        <begin position="487"/>
        <end position="530"/>
    </location>
</feature>
<feature type="binding site" evidence="9">
    <location>
        <position position="350"/>
    </location>
    <ligand>
        <name>Zn(2+)</name>
        <dbReference type="ChEBI" id="CHEBI:29105"/>
    </ligand>
</feature>
<dbReference type="InterPro" id="IPR050134">
    <property type="entry name" value="NAD-dep_sirtuin_deacylases"/>
</dbReference>
<dbReference type="GO" id="GO:0005739">
    <property type="term" value="C:mitochondrion"/>
    <property type="evidence" value="ECO:0007669"/>
    <property type="project" value="UniProtKB-SubCell"/>
</dbReference>
<keyword evidence="5 9" id="KW-0479">Metal-binding</keyword>